<organism evidence="1 2">
    <name type="scientific">Dactylosporangium siamense</name>
    <dbReference type="NCBI Taxonomy" id="685454"/>
    <lineage>
        <taxon>Bacteria</taxon>
        <taxon>Bacillati</taxon>
        <taxon>Actinomycetota</taxon>
        <taxon>Actinomycetes</taxon>
        <taxon>Micromonosporales</taxon>
        <taxon>Micromonosporaceae</taxon>
        <taxon>Dactylosporangium</taxon>
    </lineage>
</organism>
<accession>A0A919UI08</accession>
<dbReference type="AlphaFoldDB" id="A0A919UI08"/>
<dbReference type="EMBL" id="BONQ01000204">
    <property type="protein sequence ID" value="GIG52931.1"/>
    <property type="molecule type" value="Genomic_DNA"/>
</dbReference>
<evidence type="ECO:0000313" key="2">
    <source>
        <dbReference type="Proteomes" id="UP000660611"/>
    </source>
</evidence>
<sequence length="98" mass="10706">MRERSLDRLQHGLLAMSLGAAVDTADDRDLMIGLALPHVAANQLGARPTQVFETTAARFEEGWLPELLRVFGARVDVTLAAFGWRQIMTDDGLDVISG</sequence>
<proteinExistence type="predicted"/>
<keyword evidence="2" id="KW-1185">Reference proteome</keyword>
<dbReference type="Proteomes" id="UP000660611">
    <property type="component" value="Unassembled WGS sequence"/>
</dbReference>
<protein>
    <submittedName>
        <fullName evidence="1">Uncharacterized protein</fullName>
    </submittedName>
</protein>
<name>A0A919UI08_9ACTN</name>
<evidence type="ECO:0000313" key="1">
    <source>
        <dbReference type="EMBL" id="GIG52931.1"/>
    </source>
</evidence>
<gene>
    <name evidence="1" type="ORF">Dsi01nite_109720</name>
</gene>
<comment type="caution">
    <text evidence="1">The sequence shown here is derived from an EMBL/GenBank/DDBJ whole genome shotgun (WGS) entry which is preliminary data.</text>
</comment>
<reference evidence="1" key="1">
    <citation type="submission" date="2021-01" db="EMBL/GenBank/DDBJ databases">
        <title>Whole genome shotgun sequence of Dactylosporangium siamense NBRC 106093.</title>
        <authorList>
            <person name="Komaki H."/>
            <person name="Tamura T."/>
        </authorList>
    </citation>
    <scope>NUCLEOTIDE SEQUENCE</scope>
    <source>
        <strain evidence="1">NBRC 106093</strain>
    </source>
</reference>